<gene>
    <name evidence="1" type="ORF">METZ01_LOCUS270156</name>
</gene>
<feature type="non-terminal residue" evidence="1">
    <location>
        <position position="1"/>
    </location>
</feature>
<proteinExistence type="predicted"/>
<dbReference type="EMBL" id="UINC01077299">
    <property type="protein sequence ID" value="SVC17302.1"/>
    <property type="molecule type" value="Genomic_DNA"/>
</dbReference>
<accession>A0A382K1D1</accession>
<evidence type="ECO:0000313" key="1">
    <source>
        <dbReference type="EMBL" id="SVC17302.1"/>
    </source>
</evidence>
<feature type="non-terminal residue" evidence="1">
    <location>
        <position position="65"/>
    </location>
</feature>
<name>A0A382K1D1_9ZZZZ</name>
<reference evidence="1" key="1">
    <citation type="submission" date="2018-05" db="EMBL/GenBank/DDBJ databases">
        <authorList>
            <person name="Lanie J.A."/>
            <person name="Ng W.-L."/>
            <person name="Kazmierczak K.M."/>
            <person name="Andrzejewski T.M."/>
            <person name="Davidsen T.M."/>
            <person name="Wayne K.J."/>
            <person name="Tettelin H."/>
            <person name="Glass J.I."/>
            <person name="Rusch D."/>
            <person name="Podicherti R."/>
            <person name="Tsui H.-C.T."/>
            <person name="Winkler M.E."/>
        </authorList>
    </citation>
    <scope>NUCLEOTIDE SEQUENCE</scope>
</reference>
<dbReference type="AlphaFoldDB" id="A0A382K1D1"/>
<protein>
    <submittedName>
        <fullName evidence="1">Uncharacterized protein</fullName>
    </submittedName>
</protein>
<sequence>VSSPVDHSSQRQFPENFGLSGAPAICFGLKLLLFRAIPTTWSRQVPPASFDVRSNPGIYRDAREV</sequence>
<organism evidence="1">
    <name type="scientific">marine metagenome</name>
    <dbReference type="NCBI Taxonomy" id="408172"/>
    <lineage>
        <taxon>unclassified sequences</taxon>
        <taxon>metagenomes</taxon>
        <taxon>ecological metagenomes</taxon>
    </lineage>
</organism>